<evidence type="ECO:0000256" key="7">
    <source>
        <dbReference type="ARBA" id="ARBA00034125"/>
    </source>
</evidence>
<comment type="similarity">
    <text evidence="7">Belongs to the ThrE exporter (TC 2.A.79) family.</text>
</comment>
<proteinExistence type="inferred from homology"/>
<dbReference type="PANTHER" id="PTHR34390">
    <property type="entry name" value="UPF0442 PROTEIN YJJB-RELATED"/>
    <property type="match status" value="1"/>
</dbReference>
<reference evidence="10 11" key="1">
    <citation type="submission" date="2018-05" db="EMBL/GenBank/DDBJ databases">
        <title>Genomic Encyclopedia of Type Strains, Phase III (KMG-III): the genomes of soil and plant-associated and newly described type strains.</title>
        <authorList>
            <person name="Whitman W."/>
        </authorList>
    </citation>
    <scope>NUCLEOTIDE SEQUENCE [LARGE SCALE GENOMIC DNA]</scope>
    <source>
        <strain evidence="10 11">CECT 5696</strain>
    </source>
</reference>
<comment type="subcellular location">
    <subcellularLocation>
        <location evidence="1">Cell membrane</location>
        <topology evidence="1">Multi-pass membrane protein</topology>
    </subcellularLocation>
</comment>
<evidence type="ECO:0000256" key="3">
    <source>
        <dbReference type="ARBA" id="ARBA00022519"/>
    </source>
</evidence>
<evidence type="ECO:0000256" key="1">
    <source>
        <dbReference type="ARBA" id="ARBA00004651"/>
    </source>
</evidence>
<keyword evidence="5 8" id="KW-1133">Transmembrane helix</keyword>
<evidence type="ECO:0000256" key="8">
    <source>
        <dbReference type="SAM" id="Phobius"/>
    </source>
</evidence>
<feature type="transmembrane region" description="Helical" evidence="8">
    <location>
        <begin position="38"/>
        <end position="55"/>
    </location>
</feature>
<dbReference type="RefSeq" id="WP_245946472.1">
    <property type="nucleotide sequence ID" value="NZ_CP054613.1"/>
</dbReference>
<evidence type="ECO:0000256" key="2">
    <source>
        <dbReference type="ARBA" id="ARBA00022475"/>
    </source>
</evidence>
<evidence type="ECO:0000256" key="6">
    <source>
        <dbReference type="ARBA" id="ARBA00023136"/>
    </source>
</evidence>
<organism evidence="10 11">
    <name type="scientific">Paenibacillus cellulosilyticus</name>
    <dbReference type="NCBI Taxonomy" id="375489"/>
    <lineage>
        <taxon>Bacteria</taxon>
        <taxon>Bacillati</taxon>
        <taxon>Bacillota</taxon>
        <taxon>Bacilli</taxon>
        <taxon>Bacillales</taxon>
        <taxon>Paenibacillaceae</taxon>
        <taxon>Paenibacillus</taxon>
    </lineage>
</organism>
<dbReference type="Proteomes" id="UP000246635">
    <property type="component" value="Unassembled WGS sequence"/>
</dbReference>
<dbReference type="InterPro" id="IPR050539">
    <property type="entry name" value="ThrE_Dicarb/AminoAcid_Exp"/>
</dbReference>
<accession>A0A2V2Z127</accession>
<dbReference type="InterPro" id="IPR024528">
    <property type="entry name" value="ThrE_2"/>
</dbReference>
<evidence type="ECO:0000313" key="10">
    <source>
        <dbReference type="EMBL" id="PWW08557.1"/>
    </source>
</evidence>
<evidence type="ECO:0000256" key="4">
    <source>
        <dbReference type="ARBA" id="ARBA00022692"/>
    </source>
</evidence>
<name>A0A2V2Z127_9BACL</name>
<evidence type="ECO:0000256" key="5">
    <source>
        <dbReference type="ARBA" id="ARBA00022989"/>
    </source>
</evidence>
<evidence type="ECO:0000259" key="9">
    <source>
        <dbReference type="Pfam" id="PF12821"/>
    </source>
</evidence>
<feature type="transmembrane region" description="Helical" evidence="8">
    <location>
        <begin position="61"/>
        <end position="80"/>
    </location>
</feature>
<feature type="domain" description="Threonine/Serine exporter ThrE" evidence="9">
    <location>
        <begin position="16"/>
        <end position="143"/>
    </location>
</feature>
<sequence length="163" mass="17306">MSMITYAHEALPLIGQAIASFIAAAAFGILFQVPKRTILPCGIAGMIGWIAYVLLDRRLDAVPATLAAALIVTVVAQLFARTYRIPVIVFSVAGIIPLVPGGVAYDAMRSIVQNRYDESLPLAAKAFMMSGAIAIGLVLSEVVNRLLLPSSAKSNADRPQPEQ</sequence>
<gene>
    <name evidence="10" type="ORF">DFQ01_101280</name>
</gene>
<dbReference type="PANTHER" id="PTHR34390:SF1">
    <property type="entry name" value="SUCCINATE TRANSPORTER SUBUNIT YJJB-RELATED"/>
    <property type="match status" value="1"/>
</dbReference>
<protein>
    <submittedName>
        <fullName evidence="10">Uncharacterized membrane protein YjjB (DUF3815 family)</fullName>
    </submittedName>
</protein>
<keyword evidence="3" id="KW-0997">Cell inner membrane</keyword>
<keyword evidence="4 8" id="KW-0812">Transmembrane</keyword>
<feature type="transmembrane region" description="Helical" evidence="8">
    <location>
        <begin position="12"/>
        <end position="31"/>
    </location>
</feature>
<dbReference type="AlphaFoldDB" id="A0A2V2Z127"/>
<keyword evidence="2" id="KW-1003">Cell membrane</keyword>
<feature type="transmembrane region" description="Helical" evidence="8">
    <location>
        <begin position="87"/>
        <end position="107"/>
    </location>
</feature>
<keyword evidence="11" id="KW-1185">Reference proteome</keyword>
<dbReference type="Pfam" id="PF12821">
    <property type="entry name" value="ThrE_2"/>
    <property type="match status" value="1"/>
</dbReference>
<evidence type="ECO:0000313" key="11">
    <source>
        <dbReference type="Proteomes" id="UP000246635"/>
    </source>
</evidence>
<keyword evidence="6 8" id="KW-0472">Membrane</keyword>
<comment type="caution">
    <text evidence="10">The sequence shown here is derived from an EMBL/GenBank/DDBJ whole genome shotgun (WGS) entry which is preliminary data.</text>
</comment>
<dbReference type="GO" id="GO:0005886">
    <property type="term" value="C:plasma membrane"/>
    <property type="evidence" value="ECO:0007669"/>
    <property type="project" value="UniProtKB-SubCell"/>
</dbReference>
<dbReference type="EMBL" id="QGTQ01000001">
    <property type="protein sequence ID" value="PWW08557.1"/>
    <property type="molecule type" value="Genomic_DNA"/>
</dbReference>
<dbReference type="GO" id="GO:0015744">
    <property type="term" value="P:succinate transport"/>
    <property type="evidence" value="ECO:0007669"/>
    <property type="project" value="TreeGrafter"/>
</dbReference>
<feature type="transmembrane region" description="Helical" evidence="8">
    <location>
        <begin position="127"/>
        <end position="148"/>
    </location>
</feature>